<dbReference type="InterPro" id="IPR019307">
    <property type="entry name" value="RNA-bd_AU-1/RNase_E/G"/>
</dbReference>
<evidence type="ECO:0000313" key="18">
    <source>
        <dbReference type="Proteomes" id="UP000237925"/>
    </source>
</evidence>
<keyword evidence="9" id="KW-0540">Nuclease</keyword>
<evidence type="ECO:0000256" key="12">
    <source>
        <dbReference type="ARBA" id="ARBA00022759"/>
    </source>
</evidence>
<dbReference type="GO" id="GO:0019843">
    <property type="term" value="F:rRNA binding"/>
    <property type="evidence" value="ECO:0007669"/>
    <property type="project" value="UniProtKB-KW"/>
</dbReference>
<dbReference type="GO" id="GO:0005737">
    <property type="term" value="C:cytoplasm"/>
    <property type="evidence" value="ECO:0007669"/>
    <property type="project" value="UniProtKB-SubCell"/>
</dbReference>
<keyword evidence="8" id="KW-0819">tRNA processing</keyword>
<keyword evidence="15" id="KW-0694">RNA-binding</keyword>
<evidence type="ECO:0000256" key="2">
    <source>
        <dbReference type="ARBA" id="ARBA00004496"/>
    </source>
</evidence>
<protein>
    <recommendedName>
        <fullName evidence="4">Ribonuclease G</fullName>
    </recommendedName>
</protein>
<reference evidence="17 18" key="1">
    <citation type="submission" date="2018-03" db="EMBL/GenBank/DDBJ databases">
        <title>Genome sequencing of Melaminivora sp.</title>
        <authorList>
            <person name="Kim S.-J."/>
            <person name="Heo J."/>
            <person name="Ahn J.-H."/>
            <person name="Kwon S.-W."/>
        </authorList>
    </citation>
    <scope>NUCLEOTIDE SEQUENCE [LARGE SCALE GENOMIC DNA]</scope>
    <source>
        <strain evidence="17 18">SC2-9</strain>
    </source>
</reference>
<dbReference type="CDD" id="cd04453">
    <property type="entry name" value="S1_RNase_E"/>
    <property type="match status" value="1"/>
</dbReference>
<dbReference type="InterPro" id="IPR048583">
    <property type="entry name" value="RNase_E_G_thioredoxin-like"/>
</dbReference>
<evidence type="ECO:0000256" key="3">
    <source>
        <dbReference type="ARBA" id="ARBA00005663"/>
    </source>
</evidence>
<comment type="cofactor">
    <cofactor evidence="1">
        <name>Mg(2+)</name>
        <dbReference type="ChEBI" id="CHEBI:18420"/>
    </cofactor>
</comment>
<comment type="subcellular location">
    <subcellularLocation>
        <location evidence="2">Cytoplasm</location>
    </subcellularLocation>
</comment>
<dbReference type="GO" id="GO:0006364">
    <property type="term" value="P:rRNA processing"/>
    <property type="evidence" value="ECO:0007669"/>
    <property type="project" value="UniProtKB-KW"/>
</dbReference>
<dbReference type="InterPro" id="IPR004659">
    <property type="entry name" value="RNase_E/G"/>
</dbReference>
<dbReference type="Pfam" id="PF20833">
    <property type="entry name" value="RNase_E_G_Thio"/>
    <property type="match status" value="1"/>
</dbReference>
<organism evidence="17 18">
    <name type="scientific">Melaminivora suipulveris</name>
    <dbReference type="NCBI Taxonomy" id="2109913"/>
    <lineage>
        <taxon>Bacteria</taxon>
        <taxon>Pseudomonadati</taxon>
        <taxon>Pseudomonadota</taxon>
        <taxon>Betaproteobacteria</taxon>
        <taxon>Burkholderiales</taxon>
        <taxon>Comamonadaceae</taxon>
        <taxon>Melaminivora</taxon>
    </lineage>
</organism>
<keyword evidence="18" id="KW-1185">Reference proteome</keyword>
<keyword evidence="6" id="KW-0698">rRNA processing</keyword>
<dbReference type="Gene3D" id="3.40.1260.20">
    <property type="entry name" value="Ribonuclease E, catalytic domain"/>
    <property type="match status" value="1"/>
</dbReference>
<dbReference type="GO" id="GO:0046872">
    <property type="term" value="F:metal ion binding"/>
    <property type="evidence" value="ECO:0007669"/>
    <property type="project" value="UniProtKB-KW"/>
</dbReference>
<dbReference type="NCBIfam" id="TIGR00757">
    <property type="entry name" value="RNaseEG"/>
    <property type="match status" value="1"/>
</dbReference>
<accession>A0A2R3Q7X3</accession>
<keyword evidence="7" id="KW-0820">tRNA-binding</keyword>
<keyword evidence="14" id="KW-0460">Magnesium</keyword>
<dbReference type="OrthoDB" id="9804278at2"/>
<dbReference type="RefSeq" id="WP_106682354.1">
    <property type="nucleotide sequence ID" value="NZ_CP027667.1"/>
</dbReference>
<keyword evidence="11" id="KW-0699">rRNA-binding</keyword>
<dbReference type="NCBIfam" id="NF008689">
    <property type="entry name" value="PRK11712.1"/>
    <property type="match status" value="1"/>
</dbReference>
<dbReference type="PANTHER" id="PTHR30001:SF0">
    <property type="entry name" value="RIBONUCLEASE G"/>
    <property type="match status" value="1"/>
</dbReference>
<dbReference type="Gene3D" id="2.40.50.140">
    <property type="entry name" value="Nucleic acid-binding proteins"/>
    <property type="match status" value="1"/>
</dbReference>
<proteinExistence type="inferred from homology"/>
<evidence type="ECO:0000259" key="16">
    <source>
        <dbReference type="SMART" id="SM00316"/>
    </source>
</evidence>
<dbReference type="GO" id="GO:0008033">
    <property type="term" value="P:tRNA processing"/>
    <property type="evidence" value="ECO:0007669"/>
    <property type="project" value="UniProtKB-KW"/>
</dbReference>
<keyword evidence="12" id="KW-0255">Endonuclease</keyword>
<dbReference type="GO" id="GO:0004519">
    <property type="term" value="F:endonuclease activity"/>
    <property type="evidence" value="ECO:0007669"/>
    <property type="project" value="UniProtKB-KW"/>
</dbReference>
<keyword evidence="5" id="KW-0963">Cytoplasm</keyword>
<evidence type="ECO:0000256" key="5">
    <source>
        <dbReference type="ARBA" id="ARBA00022490"/>
    </source>
</evidence>
<evidence type="ECO:0000256" key="13">
    <source>
        <dbReference type="ARBA" id="ARBA00022801"/>
    </source>
</evidence>
<sequence length="495" mass="54679">MQQDILINWSPQETRVAVVENGAVQELHVERTLERGLVGNVYLGRVSRVLPGMQSAFIDIGLERAAFLHVGDVWQRQESGEAPMFARKGEPPVPIEKQVFEGQPLMVQVIKDPIGSKGARLSTQISVAGRLLVFLPQDDHIGISQKIPAAERDALRARLHALAGDKASGGGGGFILRTNGEDASDAELAEDIAYLRKTWGRIRQASLERPAGSLLHQDLNLLQRVLRDLAGEQTQSIRIDSREQHGLLLAFGLEFMPAAAPKLQLYKGERPIFDLYAIDEEVALALGRRVQLKSGGYLIVDQTEALTTIDVNTGGYVGARNFDDTIFKTNLEAAGAIARQLRLRNLGGIVIADFIDMTREEHRAAVLAEFKKHLARDRVKTMVGGFSQLGLVEMTRKRTRESLAHMLCEPCPVCAGVGEVKTARSVCYDILREVLREARQFNPREFRVVASPKVVELFLDEESQHLAGLSDFIGKPISLQAENGMGQEQYDIVLL</sequence>
<dbReference type="SUPFAM" id="SSF50249">
    <property type="entry name" value="Nucleic acid-binding proteins"/>
    <property type="match status" value="1"/>
</dbReference>
<dbReference type="GO" id="GO:0000049">
    <property type="term" value="F:tRNA binding"/>
    <property type="evidence" value="ECO:0007669"/>
    <property type="project" value="UniProtKB-KW"/>
</dbReference>
<evidence type="ECO:0000313" key="17">
    <source>
        <dbReference type="EMBL" id="AVO47871.1"/>
    </source>
</evidence>
<dbReference type="Pfam" id="PF10150">
    <property type="entry name" value="RNase_E_G"/>
    <property type="match status" value="1"/>
</dbReference>
<dbReference type="PANTHER" id="PTHR30001">
    <property type="entry name" value="RIBONUCLEASE"/>
    <property type="match status" value="1"/>
</dbReference>
<dbReference type="EMBL" id="CP027667">
    <property type="protein sequence ID" value="AVO47871.1"/>
    <property type="molecule type" value="Genomic_DNA"/>
</dbReference>
<comment type="similarity">
    <text evidence="3">Belongs to the RNase E/G family. RNase G subfamily.</text>
</comment>
<name>A0A2R3Q7X3_9BURK</name>
<evidence type="ECO:0000256" key="6">
    <source>
        <dbReference type="ARBA" id="ARBA00022552"/>
    </source>
</evidence>
<evidence type="ECO:0000256" key="10">
    <source>
        <dbReference type="ARBA" id="ARBA00022723"/>
    </source>
</evidence>
<keyword evidence="13" id="KW-0378">Hydrolase</keyword>
<dbReference type="InterPro" id="IPR012340">
    <property type="entry name" value="NA-bd_OB-fold"/>
</dbReference>
<dbReference type="GO" id="GO:0004540">
    <property type="term" value="F:RNA nuclease activity"/>
    <property type="evidence" value="ECO:0007669"/>
    <property type="project" value="InterPro"/>
</dbReference>
<gene>
    <name evidence="17" type="ORF">C6568_00310</name>
</gene>
<keyword evidence="10" id="KW-0479">Metal-binding</keyword>
<dbReference type="GO" id="GO:0016787">
    <property type="term" value="F:hydrolase activity"/>
    <property type="evidence" value="ECO:0007669"/>
    <property type="project" value="UniProtKB-KW"/>
</dbReference>
<evidence type="ECO:0000256" key="11">
    <source>
        <dbReference type="ARBA" id="ARBA00022730"/>
    </source>
</evidence>
<evidence type="ECO:0000256" key="14">
    <source>
        <dbReference type="ARBA" id="ARBA00022842"/>
    </source>
</evidence>
<evidence type="ECO:0000256" key="4">
    <source>
        <dbReference type="ARBA" id="ARBA00017719"/>
    </source>
</evidence>
<dbReference type="AlphaFoldDB" id="A0A2R3Q7X3"/>
<dbReference type="Proteomes" id="UP000237925">
    <property type="component" value="Chromosome"/>
</dbReference>
<feature type="domain" description="S1 motif" evidence="16">
    <location>
        <begin position="37"/>
        <end position="124"/>
    </location>
</feature>
<evidence type="ECO:0000256" key="9">
    <source>
        <dbReference type="ARBA" id="ARBA00022722"/>
    </source>
</evidence>
<evidence type="ECO:0000256" key="15">
    <source>
        <dbReference type="ARBA" id="ARBA00022884"/>
    </source>
</evidence>
<dbReference type="SMART" id="SM00316">
    <property type="entry name" value="S1"/>
    <property type="match status" value="1"/>
</dbReference>
<evidence type="ECO:0000256" key="7">
    <source>
        <dbReference type="ARBA" id="ARBA00022555"/>
    </source>
</evidence>
<evidence type="ECO:0000256" key="1">
    <source>
        <dbReference type="ARBA" id="ARBA00001946"/>
    </source>
</evidence>
<evidence type="ECO:0000256" key="8">
    <source>
        <dbReference type="ARBA" id="ARBA00022694"/>
    </source>
</evidence>
<dbReference type="InterPro" id="IPR003029">
    <property type="entry name" value="S1_domain"/>
</dbReference>
<dbReference type="KEGG" id="mela:C6568_00310"/>